<dbReference type="AlphaFoldDB" id="A0A4U5NVT5"/>
<name>A0A4U5NVT5_STECR</name>
<keyword evidence="3" id="KW-1185">Reference proteome</keyword>
<keyword evidence="1" id="KW-0812">Transmembrane</keyword>
<gene>
    <name evidence="2" type="ORF">L596_012040</name>
</gene>
<evidence type="ECO:0000313" key="3">
    <source>
        <dbReference type="Proteomes" id="UP000298663"/>
    </source>
</evidence>
<proteinExistence type="predicted"/>
<reference evidence="2 3" key="1">
    <citation type="journal article" date="2015" name="Genome Biol.">
        <title>Comparative genomics of Steinernema reveals deeply conserved gene regulatory networks.</title>
        <authorList>
            <person name="Dillman A.R."/>
            <person name="Macchietto M."/>
            <person name="Porter C.F."/>
            <person name="Rogers A."/>
            <person name="Williams B."/>
            <person name="Antoshechkin I."/>
            <person name="Lee M.M."/>
            <person name="Goodwin Z."/>
            <person name="Lu X."/>
            <person name="Lewis E.E."/>
            <person name="Goodrich-Blair H."/>
            <person name="Stock S.P."/>
            <person name="Adams B.J."/>
            <person name="Sternberg P.W."/>
            <person name="Mortazavi A."/>
        </authorList>
    </citation>
    <scope>NUCLEOTIDE SEQUENCE [LARGE SCALE GENOMIC DNA]</scope>
    <source>
        <strain evidence="2 3">ALL</strain>
    </source>
</reference>
<feature type="transmembrane region" description="Helical" evidence="1">
    <location>
        <begin position="5"/>
        <end position="23"/>
    </location>
</feature>
<dbReference type="Pfam" id="PF13896">
    <property type="entry name" value="Glyco_transf_49"/>
    <property type="match status" value="1"/>
</dbReference>
<keyword evidence="1" id="KW-1133">Transmembrane helix</keyword>
<organism evidence="2 3">
    <name type="scientific">Steinernema carpocapsae</name>
    <name type="common">Entomopathogenic nematode</name>
    <dbReference type="NCBI Taxonomy" id="34508"/>
    <lineage>
        <taxon>Eukaryota</taxon>
        <taxon>Metazoa</taxon>
        <taxon>Ecdysozoa</taxon>
        <taxon>Nematoda</taxon>
        <taxon>Chromadorea</taxon>
        <taxon>Rhabditida</taxon>
        <taxon>Tylenchina</taxon>
        <taxon>Panagrolaimomorpha</taxon>
        <taxon>Strongyloidoidea</taxon>
        <taxon>Steinernematidae</taxon>
        <taxon>Steinernema</taxon>
    </lineage>
</organism>
<sequence>MRFTILPILFYTILISAIVFVIYEFDTSVDEDAPLLFSQISFANLPEIPNPADLNLDLKKLFRFFPPAKFLVRTGIEIHSDTFCVWYNYEAAENVKIPLASEIPVALTTFSTVNYLDVMYKQFRSWNNIVSYAVFFDSQSNQSPAVISWIHNCMPDFKKWVRLQY</sequence>
<comment type="caution">
    <text evidence="2">The sequence shown here is derived from an EMBL/GenBank/DDBJ whole genome shotgun (WGS) entry which is preliminary data.</text>
</comment>
<evidence type="ECO:0000313" key="2">
    <source>
        <dbReference type="EMBL" id="TKR87677.1"/>
    </source>
</evidence>
<reference evidence="2 3" key="2">
    <citation type="journal article" date="2019" name="G3 (Bethesda)">
        <title>Hybrid Assembly of the Genome of the Entomopathogenic Nematode Steinernema carpocapsae Identifies the X-Chromosome.</title>
        <authorList>
            <person name="Serra L."/>
            <person name="Macchietto M."/>
            <person name="Macias-Munoz A."/>
            <person name="McGill C.J."/>
            <person name="Rodriguez I.M."/>
            <person name="Rodriguez B."/>
            <person name="Murad R."/>
            <person name="Mortazavi A."/>
        </authorList>
    </citation>
    <scope>NUCLEOTIDE SEQUENCE [LARGE SCALE GENOMIC DNA]</scope>
    <source>
        <strain evidence="2 3">ALL</strain>
    </source>
</reference>
<evidence type="ECO:0000256" key="1">
    <source>
        <dbReference type="SAM" id="Phobius"/>
    </source>
</evidence>
<dbReference type="EMBL" id="AZBU02000003">
    <property type="protein sequence ID" value="TKR87677.1"/>
    <property type="molecule type" value="Genomic_DNA"/>
</dbReference>
<keyword evidence="1" id="KW-0472">Membrane</keyword>
<protein>
    <submittedName>
        <fullName evidence="2">Uncharacterized protein</fullName>
    </submittedName>
</protein>
<dbReference type="Proteomes" id="UP000298663">
    <property type="component" value="Unassembled WGS sequence"/>
</dbReference>
<accession>A0A4U5NVT5</accession>